<feature type="compositionally biased region" description="Polar residues" evidence="10">
    <location>
        <begin position="13"/>
        <end position="23"/>
    </location>
</feature>
<accession>A0A1E4TKK5</accession>
<keyword evidence="5 9" id="KW-0507">mRNA processing</keyword>
<dbReference type="Pfam" id="PF08231">
    <property type="entry name" value="SYF2"/>
    <property type="match status" value="1"/>
</dbReference>
<keyword evidence="12" id="KW-1185">Reference proteome</keyword>
<proteinExistence type="inferred from homology"/>
<dbReference type="EMBL" id="KV453841">
    <property type="protein sequence ID" value="ODV92284.1"/>
    <property type="molecule type" value="Genomic_DNA"/>
</dbReference>
<dbReference type="GO" id="GO:0071013">
    <property type="term" value="C:catalytic step 2 spliceosome"/>
    <property type="evidence" value="ECO:0007669"/>
    <property type="project" value="TreeGrafter"/>
</dbReference>
<evidence type="ECO:0000256" key="3">
    <source>
        <dbReference type="ARBA" id="ARBA00010028"/>
    </source>
</evidence>
<comment type="function">
    <text evidence="1 9">Involved in pre-mRNA splicing.</text>
</comment>
<sequence>MERSEKFKELQRLRSQASVQNRRQVNDEIAKSRSDRKKTMLNEKKRQLLEMKLERLEAQSQGQDPDRKRVWDVTIKDYEQSKEIEETKERRRAATKIADYGDLAHVMYNENMKQFEPDMAVYNDIKDDTSVIRQAPKDKVKALAESLREKDHKTGSKRQSKSSEEVDYINERNRKFNEKLSRFYDEHTAEAKSALERGSAL</sequence>
<reference evidence="12" key="1">
    <citation type="submission" date="2016-02" db="EMBL/GenBank/DDBJ databases">
        <title>Comparative genomics of biotechnologically important yeasts.</title>
        <authorList>
            <consortium name="DOE Joint Genome Institute"/>
            <person name="Riley R."/>
            <person name="Haridas S."/>
            <person name="Wolfe K.H."/>
            <person name="Lopes M.R."/>
            <person name="Hittinger C.T."/>
            <person name="Goker M."/>
            <person name="Salamov A."/>
            <person name="Wisecaver J."/>
            <person name="Long T.M."/>
            <person name="Aerts A.L."/>
            <person name="Barry K."/>
            <person name="Choi C."/>
            <person name="Clum A."/>
            <person name="Coughlan A.Y."/>
            <person name="Deshpande S."/>
            <person name="Douglass A.P."/>
            <person name="Hanson S.J."/>
            <person name="Klenk H.-P."/>
            <person name="Labutti K."/>
            <person name="Lapidus A."/>
            <person name="Lindquist E."/>
            <person name="Lipzen A."/>
            <person name="Meier-Kolthoff J.P."/>
            <person name="Ohm R.A."/>
            <person name="Otillar R.P."/>
            <person name="Pangilinan J."/>
            <person name="Peng Y."/>
            <person name="Rokas A."/>
            <person name="Rosa C.A."/>
            <person name="Scheuner C."/>
            <person name="Sibirny A.A."/>
            <person name="Slot J.C."/>
            <person name="Stielow J.B."/>
            <person name="Sun H."/>
            <person name="Kurtzman C.P."/>
            <person name="Blackwell M."/>
            <person name="Jeffries T.W."/>
            <person name="Grigoriev I.V."/>
        </authorList>
    </citation>
    <scope>NUCLEOTIDE SEQUENCE [LARGE SCALE GENOMIC DNA]</scope>
    <source>
        <strain evidence="12">NRRL Y-17796</strain>
    </source>
</reference>
<dbReference type="OrthoDB" id="199717at2759"/>
<evidence type="ECO:0000256" key="9">
    <source>
        <dbReference type="RuleBase" id="RU367148"/>
    </source>
</evidence>
<keyword evidence="7 9" id="KW-0508">mRNA splicing</keyword>
<evidence type="ECO:0000313" key="12">
    <source>
        <dbReference type="Proteomes" id="UP000095023"/>
    </source>
</evidence>
<dbReference type="InterPro" id="IPR013260">
    <property type="entry name" value="mRNA_splic_SYF2"/>
</dbReference>
<dbReference type="GO" id="GO:0000398">
    <property type="term" value="P:mRNA splicing, via spliceosome"/>
    <property type="evidence" value="ECO:0007669"/>
    <property type="project" value="UniProtKB-UniRule"/>
</dbReference>
<evidence type="ECO:0000256" key="1">
    <source>
        <dbReference type="ARBA" id="ARBA00003777"/>
    </source>
</evidence>
<dbReference type="GO" id="GO:0071014">
    <property type="term" value="C:post-mRNA release spliceosomal complex"/>
    <property type="evidence" value="ECO:0007669"/>
    <property type="project" value="EnsemblFungi"/>
</dbReference>
<evidence type="ECO:0000256" key="4">
    <source>
        <dbReference type="ARBA" id="ARBA00014745"/>
    </source>
</evidence>
<feature type="region of interest" description="Disordered" evidence="10">
    <location>
        <begin position="1"/>
        <end position="43"/>
    </location>
</feature>
<keyword evidence="6 9" id="KW-0747">Spliceosome</keyword>
<evidence type="ECO:0000313" key="11">
    <source>
        <dbReference type="EMBL" id="ODV92284.1"/>
    </source>
</evidence>
<feature type="compositionally biased region" description="Basic and acidic residues" evidence="10">
    <location>
        <begin position="1"/>
        <end position="12"/>
    </location>
</feature>
<dbReference type="GO" id="GO:0000974">
    <property type="term" value="C:Prp19 complex"/>
    <property type="evidence" value="ECO:0007669"/>
    <property type="project" value="EnsemblFungi"/>
</dbReference>
<evidence type="ECO:0000256" key="10">
    <source>
        <dbReference type="SAM" id="MobiDB-lite"/>
    </source>
</evidence>
<evidence type="ECO:0000256" key="2">
    <source>
        <dbReference type="ARBA" id="ARBA00004123"/>
    </source>
</evidence>
<feature type="region of interest" description="Disordered" evidence="10">
    <location>
        <begin position="142"/>
        <end position="171"/>
    </location>
</feature>
<comment type="subunit">
    <text evidence="9">May be part of a spliceosome complex.</text>
</comment>
<dbReference type="PANTHER" id="PTHR13264">
    <property type="entry name" value="GCIP-INTERACTING PROTEIN P29"/>
    <property type="match status" value="1"/>
</dbReference>
<protein>
    <recommendedName>
        <fullName evidence="4 9">Pre-mRNA-splicing factor SYF2</fullName>
    </recommendedName>
</protein>
<feature type="compositionally biased region" description="Basic and acidic residues" evidence="10">
    <location>
        <begin position="161"/>
        <end position="171"/>
    </location>
</feature>
<name>A0A1E4TKK5_9ASCO</name>
<comment type="similarity">
    <text evidence="3 9">Belongs to the SYF2 family.</text>
</comment>
<feature type="compositionally biased region" description="Basic and acidic residues" evidence="10">
    <location>
        <begin position="142"/>
        <end position="154"/>
    </location>
</feature>
<evidence type="ECO:0000256" key="7">
    <source>
        <dbReference type="ARBA" id="ARBA00023187"/>
    </source>
</evidence>
<organism evidence="11 12">
    <name type="scientific">Tortispora caseinolytica NRRL Y-17796</name>
    <dbReference type="NCBI Taxonomy" id="767744"/>
    <lineage>
        <taxon>Eukaryota</taxon>
        <taxon>Fungi</taxon>
        <taxon>Dikarya</taxon>
        <taxon>Ascomycota</taxon>
        <taxon>Saccharomycotina</taxon>
        <taxon>Trigonopsidomycetes</taxon>
        <taxon>Trigonopsidales</taxon>
        <taxon>Trigonopsidaceae</taxon>
        <taxon>Tortispora</taxon>
    </lineage>
</organism>
<gene>
    <name evidence="11" type="ORF">CANCADRAFT_48054</name>
</gene>
<dbReference type="PANTHER" id="PTHR13264:SF5">
    <property type="entry name" value="PRE-MRNA-SPLICING FACTOR SYF2"/>
    <property type="match status" value="1"/>
</dbReference>
<dbReference type="AlphaFoldDB" id="A0A1E4TKK5"/>
<evidence type="ECO:0000256" key="6">
    <source>
        <dbReference type="ARBA" id="ARBA00022728"/>
    </source>
</evidence>
<feature type="compositionally biased region" description="Basic and acidic residues" evidence="10">
    <location>
        <begin position="24"/>
        <end position="43"/>
    </location>
</feature>
<comment type="subcellular location">
    <subcellularLocation>
        <location evidence="2 9">Nucleus</location>
    </subcellularLocation>
</comment>
<keyword evidence="8 9" id="KW-0539">Nucleus</keyword>
<evidence type="ECO:0000256" key="8">
    <source>
        <dbReference type="ARBA" id="ARBA00023242"/>
    </source>
</evidence>
<evidence type="ECO:0000256" key="5">
    <source>
        <dbReference type="ARBA" id="ARBA00022664"/>
    </source>
</evidence>
<dbReference type="Proteomes" id="UP000095023">
    <property type="component" value="Unassembled WGS sequence"/>
</dbReference>